<accession>A0ABX7N7X7</accession>
<evidence type="ECO:0000259" key="1">
    <source>
        <dbReference type="PROSITE" id="PS51186"/>
    </source>
</evidence>
<dbReference type="PROSITE" id="PS51186">
    <property type="entry name" value="GNAT"/>
    <property type="match status" value="1"/>
</dbReference>
<dbReference type="InterPro" id="IPR000182">
    <property type="entry name" value="GNAT_dom"/>
</dbReference>
<dbReference type="EMBL" id="CP071091">
    <property type="protein sequence ID" value="QSQ13762.1"/>
    <property type="molecule type" value="Genomic_DNA"/>
</dbReference>
<keyword evidence="3" id="KW-1185">Reference proteome</keyword>
<dbReference type="Pfam" id="PF00583">
    <property type="entry name" value="Acetyltransf_1"/>
    <property type="match status" value="1"/>
</dbReference>
<evidence type="ECO:0000313" key="2">
    <source>
        <dbReference type="EMBL" id="QSQ13762.1"/>
    </source>
</evidence>
<name>A0ABX7N7X7_9BACT</name>
<proteinExistence type="predicted"/>
<gene>
    <name evidence="2" type="ORF">JY572_36455</name>
</gene>
<evidence type="ECO:0000313" key="3">
    <source>
        <dbReference type="Proteomes" id="UP000663090"/>
    </source>
</evidence>
<dbReference type="SUPFAM" id="SSF55729">
    <property type="entry name" value="Acyl-CoA N-acyltransferases (Nat)"/>
    <property type="match status" value="1"/>
</dbReference>
<protein>
    <submittedName>
        <fullName evidence="2">GNAT family N-acetyltransferase</fullName>
    </submittedName>
</protein>
<organism evidence="2 3">
    <name type="scientific">Myxococcus landrumensis</name>
    <dbReference type="NCBI Taxonomy" id="2813577"/>
    <lineage>
        <taxon>Bacteria</taxon>
        <taxon>Pseudomonadati</taxon>
        <taxon>Myxococcota</taxon>
        <taxon>Myxococcia</taxon>
        <taxon>Myxococcales</taxon>
        <taxon>Cystobacterineae</taxon>
        <taxon>Myxococcaceae</taxon>
        <taxon>Myxococcus</taxon>
    </lineage>
</organism>
<reference evidence="2 3" key="1">
    <citation type="submission" date="2021-02" db="EMBL/GenBank/DDBJ databases">
        <title>De Novo genome assembly of isolated myxobacteria.</title>
        <authorList>
            <person name="Stevens D.C."/>
        </authorList>
    </citation>
    <scope>NUCLEOTIDE SEQUENCE [LARGE SCALE GENOMIC DNA]</scope>
    <source>
        <strain evidence="2 3">SCHIC003</strain>
    </source>
</reference>
<dbReference type="Proteomes" id="UP000663090">
    <property type="component" value="Chromosome"/>
</dbReference>
<dbReference type="RefSeq" id="WP_206715565.1">
    <property type="nucleotide sequence ID" value="NZ_CP071091.1"/>
</dbReference>
<dbReference type="Gene3D" id="3.40.630.30">
    <property type="match status" value="1"/>
</dbReference>
<sequence length="308" mass="34109">MNQNSVRYVVLRPDTLGPYVERLRMLERGIEYPIADGADHFFIDHGPHYHPFFSSMGEAYFLLALRGEELLGSVTGVSRQVFRGTHSAQALYICDLKVAAHARGTGLARRLILQGLTHLFRIPALRRTRFLYGAAMRGARGDVMHTVRGWNPLRMGRPQSRLALYFVPTSRLATLDLTHAPKPVPQDGLVLGPAPSRRLDGSGWCTTSGSKDLQLLSTQKPWPLVHLAAPPSAWTHGWGHYLRTCGQELAAHSPESLACFSIDERLADHVSWLRGVGLPPDAACTVYSLDLTRLKGTPAWVHLPSSEI</sequence>
<dbReference type="InterPro" id="IPR016181">
    <property type="entry name" value="Acyl_CoA_acyltransferase"/>
</dbReference>
<feature type="domain" description="N-acetyltransferase" evidence="1">
    <location>
        <begin position="9"/>
        <end position="160"/>
    </location>
</feature>